<evidence type="ECO:0000313" key="8">
    <source>
        <dbReference type="Proteomes" id="UP000262825"/>
    </source>
</evidence>
<feature type="transmembrane region" description="Helical" evidence="6">
    <location>
        <begin position="256"/>
        <end position="276"/>
    </location>
</feature>
<keyword evidence="4 6" id="KW-1133">Transmembrane helix</keyword>
<dbReference type="EMBL" id="UFAJ01000729">
    <property type="protein sequence ID" value="SSD61495.1"/>
    <property type="molecule type" value="Genomic_DNA"/>
</dbReference>
<feature type="transmembrane region" description="Helical" evidence="6">
    <location>
        <begin position="490"/>
        <end position="511"/>
    </location>
</feature>
<accession>A0A376B9Y5</accession>
<feature type="transmembrane region" description="Helical" evidence="6">
    <location>
        <begin position="214"/>
        <end position="235"/>
    </location>
</feature>
<evidence type="ECO:0000256" key="6">
    <source>
        <dbReference type="SAM" id="Phobius"/>
    </source>
</evidence>
<dbReference type="PANTHER" id="PTHR45649:SF16">
    <property type="entry name" value="7-KETO 8-AMINOPELARGONIC ACID TRANSPORTER"/>
    <property type="match status" value="1"/>
</dbReference>
<keyword evidence="2" id="KW-0813">Transport</keyword>
<comment type="subcellular location">
    <subcellularLocation>
        <location evidence="1">Membrane</location>
        <topology evidence="1">Multi-pass membrane protein</topology>
    </subcellularLocation>
</comment>
<name>A0A376B9Y5_9ASCO</name>
<evidence type="ECO:0000256" key="1">
    <source>
        <dbReference type="ARBA" id="ARBA00004141"/>
    </source>
</evidence>
<feature type="transmembrane region" description="Helical" evidence="6">
    <location>
        <begin position="26"/>
        <end position="51"/>
    </location>
</feature>
<sequence>MSEKNLQIINEVQTVSSTKLSKNFNLFSLLGIAFSLTNSWLGVSSALVVGLYSGGPLLIIYGLIIGCFFTVFCAWSLSEFVSWLPNSSGAYFWCLKMLQVSKTNDTKFDDSLEIDYDNEEYELEQYCCAKDIEITSIPQYYISLFAGLLNYCGAIFTTASVCSSLSYSIIGLYQFNNLEYELKHWHLFVCYEALNIFFTFFNCYAGWLPFISQLGLYMSLFTYTVTFVVSLVCRADSTTPWPKASSIFKDFDNTTGWNSSGMGFIVGLINPLWAFAGIDSAIHMVDEVGYINSRKFVPKAIIFTVVIGFITSFTYSIGLFYCIKDKDTVVNSILPILEIYYQATGLKKLSIFFQACSITCGCICGISSGTWQSRILWGIGNDIGSNGSLFWQKISEIDKRGKVPLYSHLFSQIWVAIIGCIFMGSSTAFNAIITACIALLLLSYAVPCVILLFVVGRKKFFAKIQKEMRIREIQTGNIWQPFLKKWSNTFGFISNIITILWSLFCLIFLSFPYQLPVNSSNMNYVTVVYFAVFIIVGITVFFTTKTFNRKRMSKLI</sequence>
<gene>
    <name evidence="7" type="ORF">SCODWIG_03256</name>
</gene>
<keyword evidence="8" id="KW-1185">Reference proteome</keyword>
<evidence type="ECO:0000256" key="4">
    <source>
        <dbReference type="ARBA" id="ARBA00022989"/>
    </source>
</evidence>
<protein>
    <submittedName>
        <fullName evidence="7">Related to 7-keto 8-aminopelargonic acid transporter</fullName>
    </submittedName>
</protein>
<evidence type="ECO:0000313" key="7">
    <source>
        <dbReference type="EMBL" id="SSD61495.1"/>
    </source>
</evidence>
<dbReference type="VEuPathDB" id="FungiDB:SCODWIG_03256"/>
<dbReference type="GO" id="GO:0016020">
    <property type="term" value="C:membrane"/>
    <property type="evidence" value="ECO:0007669"/>
    <property type="project" value="UniProtKB-SubCell"/>
</dbReference>
<feature type="transmembrane region" description="Helical" evidence="6">
    <location>
        <begin position="403"/>
        <end position="425"/>
    </location>
</feature>
<feature type="transmembrane region" description="Helical" evidence="6">
    <location>
        <begin position="523"/>
        <end position="544"/>
    </location>
</feature>
<dbReference type="GO" id="GO:0022857">
    <property type="term" value="F:transmembrane transporter activity"/>
    <property type="evidence" value="ECO:0007669"/>
    <property type="project" value="InterPro"/>
</dbReference>
<reference evidence="8" key="1">
    <citation type="submission" date="2018-06" db="EMBL/GenBank/DDBJ databases">
        <authorList>
            <person name="Guldener U."/>
        </authorList>
    </citation>
    <scope>NUCLEOTIDE SEQUENCE [LARGE SCALE GENOMIC DNA]</scope>
    <source>
        <strain evidence="8">UTAD17</strain>
    </source>
</reference>
<dbReference type="InterPro" id="IPR002293">
    <property type="entry name" value="AA/rel_permease1"/>
</dbReference>
<organism evidence="7 8">
    <name type="scientific">Saccharomycodes ludwigii</name>
    <dbReference type="NCBI Taxonomy" id="36035"/>
    <lineage>
        <taxon>Eukaryota</taxon>
        <taxon>Fungi</taxon>
        <taxon>Dikarya</taxon>
        <taxon>Ascomycota</taxon>
        <taxon>Saccharomycotina</taxon>
        <taxon>Saccharomycetes</taxon>
        <taxon>Saccharomycodales</taxon>
        <taxon>Saccharomycodaceae</taxon>
        <taxon>Saccharomycodes</taxon>
    </lineage>
</organism>
<dbReference type="AlphaFoldDB" id="A0A376B9Y5"/>
<evidence type="ECO:0000256" key="3">
    <source>
        <dbReference type="ARBA" id="ARBA00022692"/>
    </source>
</evidence>
<dbReference type="PIRSF" id="PIRSF006060">
    <property type="entry name" value="AA_transporter"/>
    <property type="match status" value="1"/>
</dbReference>
<feature type="transmembrane region" description="Helical" evidence="6">
    <location>
        <begin position="431"/>
        <end position="456"/>
    </location>
</feature>
<keyword evidence="3 6" id="KW-0812">Transmembrane</keyword>
<keyword evidence="5 6" id="KW-0472">Membrane</keyword>
<dbReference type="Gene3D" id="1.20.1740.10">
    <property type="entry name" value="Amino acid/polyamine transporter I"/>
    <property type="match status" value="1"/>
</dbReference>
<dbReference type="PANTHER" id="PTHR45649">
    <property type="entry name" value="AMINO-ACID PERMEASE BAT1"/>
    <property type="match status" value="1"/>
</dbReference>
<feature type="transmembrane region" description="Helical" evidence="6">
    <location>
        <begin position="296"/>
        <end position="323"/>
    </location>
</feature>
<feature type="transmembrane region" description="Helical" evidence="6">
    <location>
        <begin position="148"/>
        <end position="173"/>
    </location>
</feature>
<dbReference type="Proteomes" id="UP000262825">
    <property type="component" value="Unassembled WGS sequence"/>
</dbReference>
<evidence type="ECO:0000256" key="2">
    <source>
        <dbReference type="ARBA" id="ARBA00022448"/>
    </source>
</evidence>
<dbReference type="Pfam" id="PF13520">
    <property type="entry name" value="AA_permease_2"/>
    <property type="match status" value="1"/>
</dbReference>
<feature type="transmembrane region" description="Helical" evidence="6">
    <location>
        <begin position="58"/>
        <end position="77"/>
    </location>
</feature>
<dbReference type="OrthoDB" id="2417308at2759"/>
<evidence type="ECO:0000256" key="5">
    <source>
        <dbReference type="ARBA" id="ARBA00023136"/>
    </source>
</evidence>
<proteinExistence type="predicted"/>
<feature type="transmembrane region" description="Helical" evidence="6">
    <location>
        <begin position="185"/>
        <end position="208"/>
    </location>
</feature>